<sequence length="66" mass="7609">MVHTFEVLVDIKEYTDQANNSYQCGTSRYEISAESREKADGMARVQARSEHPKGTEYDVRVTRLLK</sequence>
<gene>
    <name evidence="1" type="ORF">NIES21_21180</name>
</gene>
<dbReference type="Proteomes" id="UP000218287">
    <property type="component" value="Chromosome"/>
</dbReference>
<accession>A0A1Z4GFL2</accession>
<name>A0A1Z4GFL2_9CYAN</name>
<dbReference type="EMBL" id="AP018174">
    <property type="protein sequence ID" value="BAY16293.1"/>
    <property type="molecule type" value="Genomic_DNA"/>
</dbReference>
<evidence type="ECO:0000313" key="2">
    <source>
        <dbReference type="Proteomes" id="UP000218287"/>
    </source>
</evidence>
<proteinExistence type="predicted"/>
<evidence type="ECO:0000313" key="1">
    <source>
        <dbReference type="EMBL" id="BAY16293.1"/>
    </source>
</evidence>
<keyword evidence="2" id="KW-1185">Reference proteome</keyword>
<protein>
    <submittedName>
        <fullName evidence="1">Uncharacterized protein</fullName>
    </submittedName>
</protein>
<organism evidence="1 2">
    <name type="scientific">Anabaenopsis circularis NIES-21</name>
    <dbReference type="NCBI Taxonomy" id="1085406"/>
    <lineage>
        <taxon>Bacteria</taxon>
        <taxon>Bacillati</taxon>
        <taxon>Cyanobacteriota</taxon>
        <taxon>Cyanophyceae</taxon>
        <taxon>Nostocales</taxon>
        <taxon>Nodulariaceae</taxon>
        <taxon>Anabaenopsis</taxon>
    </lineage>
</organism>
<dbReference type="OrthoDB" id="574024at2"/>
<reference evidence="1 2" key="1">
    <citation type="submission" date="2017-06" db="EMBL/GenBank/DDBJ databases">
        <title>Genome sequencing of cyanobaciteial culture collection at National Institute for Environmental Studies (NIES).</title>
        <authorList>
            <person name="Hirose Y."/>
            <person name="Shimura Y."/>
            <person name="Fujisawa T."/>
            <person name="Nakamura Y."/>
            <person name="Kawachi M."/>
        </authorList>
    </citation>
    <scope>NUCLEOTIDE SEQUENCE [LARGE SCALE GENOMIC DNA]</scope>
    <source>
        <strain evidence="1 2">NIES-21</strain>
    </source>
</reference>
<dbReference type="AlphaFoldDB" id="A0A1Z4GFL2"/>